<comment type="caution">
    <text evidence="1">The sequence shown here is derived from an EMBL/GenBank/DDBJ whole genome shotgun (WGS) entry which is preliminary data.</text>
</comment>
<evidence type="ECO:0000313" key="2">
    <source>
        <dbReference type="Proteomes" id="UP001165960"/>
    </source>
</evidence>
<sequence>MASKAPPRAENAHLLGSSSQSAILARRSSQLQSRKMMNFCVVLLVIFVITLGLLVSSVPHYGPKRNVIIMISDGFGPASESYGRAYAHYLNSSTYGDMTPLDKILVGQSRTRSSSSLITDSAAGATAFSCAMKSYNGAVGVDPFKKPCGTILEAAKKEGFLTGLVATSRVTHATPAAFSAHVPHRDMESEIAEQQLGFYPLGRNVDLMLGGGKCFFEPKTNNGSCRLDDRDLIKEGKENGWKFITSRQEFDHVQYKPSLLPLAGLFADGHMNYEIDRNPSAQPSLREMSRKALDILEKATLQSSQGFFLMIEGSRIDMAAHSNDPAAHASDILAYYEAVSAVREFVSTHPDTIMISVSDHETGGFTVGRQVTKEYPEYIWYPEVIARVKKSSFEIARQVLAYSGNKKEEFLREKIAKEYMGMSDVTDAELKGLDSTDLETIADTVSEMVSFRAQVGWTTHGHTAVDVNLYAHGNQIDGLLGNHENTDIGVFMANYLHVDLNSTTKRLSTWERYSDILKKAAKMSFNSLEGGEAAHHDSWWKL</sequence>
<evidence type="ECO:0000313" key="1">
    <source>
        <dbReference type="EMBL" id="KAJ9052647.1"/>
    </source>
</evidence>
<gene>
    <name evidence="1" type="primary">PHO8_2</name>
    <name evidence="1" type="ORF">DSO57_1032192</name>
</gene>
<dbReference type="Proteomes" id="UP001165960">
    <property type="component" value="Unassembled WGS sequence"/>
</dbReference>
<organism evidence="1 2">
    <name type="scientific">Entomophthora muscae</name>
    <dbReference type="NCBI Taxonomy" id="34485"/>
    <lineage>
        <taxon>Eukaryota</taxon>
        <taxon>Fungi</taxon>
        <taxon>Fungi incertae sedis</taxon>
        <taxon>Zoopagomycota</taxon>
        <taxon>Entomophthoromycotina</taxon>
        <taxon>Entomophthoromycetes</taxon>
        <taxon>Entomophthorales</taxon>
        <taxon>Entomophthoraceae</taxon>
        <taxon>Entomophthora</taxon>
    </lineage>
</organism>
<keyword evidence="1" id="KW-0378">Hydrolase</keyword>
<keyword evidence="2" id="KW-1185">Reference proteome</keyword>
<protein>
    <submittedName>
        <fullName evidence="1">Vacuolar alkaline phosphatase</fullName>
        <ecNumber evidence="1">3.1.3.1</ecNumber>
    </submittedName>
</protein>
<name>A0ACC2RRH8_9FUNG</name>
<reference evidence="1" key="1">
    <citation type="submission" date="2022-04" db="EMBL/GenBank/DDBJ databases">
        <title>Genome of the entomopathogenic fungus Entomophthora muscae.</title>
        <authorList>
            <person name="Elya C."/>
            <person name="Lovett B.R."/>
            <person name="Lee E."/>
            <person name="Macias A.M."/>
            <person name="Hajek A.E."/>
            <person name="De Bivort B.L."/>
            <person name="Kasson M.T."/>
            <person name="De Fine Licht H.H."/>
            <person name="Stajich J.E."/>
        </authorList>
    </citation>
    <scope>NUCLEOTIDE SEQUENCE</scope>
    <source>
        <strain evidence="1">Berkeley</strain>
    </source>
</reference>
<dbReference type="EMBL" id="QTSX02006629">
    <property type="protein sequence ID" value="KAJ9052647.1"/>
    <property type="molecule type" value="Genomic_DNA"/>
</dbReference>
<proteinExistence type="predicted"/>
<accession>A0ACC2RRH8</accession>
<dbReference type="EC" id="3.1.3.1" evidence="1"/>